<dbReference type="Gene3D" id="2.10.109.10">
    <property type="entry name" value="Umud Fragment, subunit A"/>
    <property type="match status" value="1"/>
</dbReference>
<dbReference type="InterPro" id="IPR015927">
    <property type="entry name" value="Peptidase_S24_S26A/B/C"/>
</dbReference>
<dbReference type="InterPro" id="IPR036286">
    <property type="entry name" value="LexA/Signal_pep-like_sf"/>
</dbReference>
<evidence type="ECO:0000313" key="6">
    <source>
        <dbReference type="Proteomes" id="UP000182484"/>
    </source>
</evidence>
<gene>
    <name evidence="5" type="ORF">ESCNG_200046</name>
</gene>
<dbReference type="PROSITE" id="PS01124">
    <property type="entry name" value="HTH_ARAC_FAMILY_2"/>
    <property type="match status" value="1"/>
</dbReference>
<evidence type="ECO:0000259" key="4">
    <source>
        <dbReference type="PROSITE" id="PS01124"/>
    </source>
</evidence>
<dbReference type="Pfam" id="PF00717">
    <property type="entry name" value="Peptidase_S24"/>
    <property type="match status" value="1"/>
</dbReference>
<feature type="domain" description="HTH araC/xylS-type" evidence="4">
    <location>
        <begin position="1"/>
        <end position="43"/>
    </location>
</feature>
<dbReference type="GO" id="GO:0043565">
    <property type="term" value="F:sequence-specific DNA binding"/>
    <property type="evidence" value="ECO:0007669"/>
    <property type="project" value="InterPro"/>
</dbReference>
<dbReference type="PANTHER" id="PTHR40661">
    <property type="match status" value="1"/>
</dbReference>
<reference evidence="5 6" key="1">
    <citation type="submission" date="2016-09" db="EMBL/GenBank/DDBJ databases">
        <authorList>
            <person name="Kumanski S."/>
            <person name="Beatrice B."/>
        </authorList>
    </citation>
    <scope>NUCLEOTIDE SEQUENCE [LARGE SCALE GENOMIC DNA]</scope>
    <source>
        <strain evidence="5">Mankind</strain>
    </source>
</reference>
<keyword evidence="1" id="KW-0805">Transcription regulation</keyword>
<evidence type="ECO:0000256" key="1">
    <source>
        <dbReference type="ARBA" id="ARBA00023015"/>
    </source>
</evidence>
<dbReference type="InterPro" id="IPR039418">
    <property type="entry name" value="LexA-like"/>
</dbReference>
<organism evidence="5 6">
    <name type="scientific">Neisseria gonorrhoeae</name>
    <dbReference type="NCBI Taxonomy" id="485"/>
    <lineage>
        <taxon>Bacteria</taxon>
        <taxon>Pseudomonadati</taxon>
        <taxon>Pseudomonadota</taxon>
        <taxon>Betaproteobacteria</taxon>
        <taxon>Neisseriales</taxon>
        <taxon>Neisseriaceae</taxon>
        <taxon>Neisseria</taxon>
    </lineage>
</organism>
<dbReference type="Proteomes" id="UP000182484">
    <property type="component" value="Unassembled WGS sequence"/>
</dbReference>
<dbReference type="EMBL" id="FMTB01000013">
    <property type="protein sequence ID" value="SCW11748.1"/>
    <property type="molecule type" value="Genomic_DNA"/>
</dbReference>
<accession>A0AB74ETB1</accession>
<dbReference type="CDD" id="cd06529">
    <property type="entry name" value="S24_LexA-like"/>
    <property type="match status" value="1"/>
</dbReference>
<dbReference type="GO" id="GO:0003700">
    <property type="term" value="F:DNA-binding transcription factor activity"/>
    <property type="evidence" value="ECO:0007669"/>
    <property type="project" value="InterPro"/>
</dbReference>
<dbReference type="RefSeq" id="WP_012503751.1">
    <property type="nucleotide sequence ID" value="NZ_AP023071.1"/>
</dbReference>
<evidence type="ECO:0000256" key="2">
    <source>
        <dbReference type="ARBA" id="ARBA00023125"/>
    </source>
</evidence>
<sequence>MNFLAEIRLQNMKNLVEEAGSVAELAKRAGYAQPSYLYQIINQTAIQNGKPKNIGGAMARKLESAMNKAEGWLDMNHGETLPLPPEDTETIRIDHLDMAGACGGGIEADDWPSPISSVEFPLDAVRRLFSGRDTSGLKIVGTRGDSMEPTIPETSAVLIDTKADTFAGDGIYFFAYAGGLYTKRLQKTPAGLLALSDNPLYQSFPIDENDRFRIIGRYYGVISLKLAQ</sequence>
<name>A0AB74ETB1_NEIGO</name>
<evidence type="ECO:0000256" key="3">
    <source>
        <dbReference type="ARBA" id="ARBA00023163"/>
    </source>
</evidence>
<keyword evidence="2" id="KW-0238">DNA-binding</keyword>
<proteinExistence type="predicted"/>
<comment type="caution">
    <text evidence="5">The sequence shown here is derived from an EMBL/GenBank/DDBJ whole genome shotgun (WGS) entry which is preliminary data.</text>
</comment>
<dbReference type="PANTHER" id="PTHR40661:SF3">
    <property type="entry name" value="FELS-1 PROPHAGE TRANSCRIPTIONAL REGULATOR"/>
    <property type="match status" value="1"/>
</dbReference>
<keyword evidence="3" id="KW-0804">Transcription</keyword>
<evidence type="ECO:0000313" key="5">
    <source>
        <dbReference type="EMBL" id="SCW11748.1"/>
    </source>
</evidence>
<dbReference type="InterPro" id="IPR018060">
    <property type="entry name" value="HTH_AraC"/>
</dbReference>
<protein>
    <submittedName>
        <fullName evidence="5">Phage repressor</fullName>
    </submittedName>
</protein>
<dbReference type="SUPFAM" id="SSF51306">
    <property type="entry name" value="LexA/Signal peptidase"/>
    <property type="match status" value="1"/>
</dbReference>
<dbReference type="AlphaFoldDB" id="A0AB74ETB1"/>